<dbReference type="SMR" id="C9SHQ5"/>
<dbReference type="InterPro" id="IPR005467">
    <property type="entry name" value="His_kinase_dom"/>
</dbReference>
<evidence type="ECO:0000256" key="10">
    <source>
        <dbReference type="PROSITE-ProRule" id="PRU00169"/>
    </source>
</evidence>
<dbReference type="InterPro" id="IPR003660">
    <property type="entry name" value="HAMP_dom"/>
</dbReference>
<dbReference type="Pfam" id="PF00512">
    <property type="entry name" value="HisKA"/>
    <property type="match status" value="1"/>
</dbReference>
<keyword evidence="7 15" id="KW-0418">Kinase</keyword>
<dbReference type="InterPro" id="IPR036097">
    <property type="entry name" value="HisK_dim/P_sf"/>
</dbReference>
<feature type="domain" description="HAMP" evidence="14">
    <location>
        <begin position="484"/>
        <end position="536"/>
    </location>
</feature>
<dbReference type="Pfam" id="PF02518">
    <property type="entry name" value="HATPase_c"/>
    <property type="match status" value="1"/>
</dbReference>
<feature type="domain" description="Response regulatory" evidence="13">
    <location>
        <begin position="903"/>
        <end position="1022"/>
    </location>
</feature>
<dbReference type="GO" id="GO:0071474">
    <property type="term" value="P:cellular hyperosmotic response"/>
    <property type="evidence" value="ECO:0007669"/>
    <property type="project" value="TreeGrafter"/>
</dbReference>
<keyword evidence="16" id="KW-1185">Reference proteome</keyword>
<dbReference type="GeneID" id="9530196"/>
<feature type="domain" description="HAMP" evidence="14">
    <location>
        <begin position="389"/>
        <end position="441"/>
    </location>
</feature>
<evidence type="ECO:0000259" key="13">
    <source>
        <dbReference type="PROSITE" id="PS50110"/>
    </source>
</evidence>
<dbReference type="FunFam" id="1.20.120.1530:FF:000002">
    <property type="entry name" value="Two-component osmosensing histidine kinase"/>
    <property type="match status" value="2"/>
</dbReference>
<dbReference type="SMART" id="SM00304">
    <property type="entry name" value="HAMP"/>
    <property type="match status" value="4"/>
</dbReference>
<dbReference type="STRING" id="526221.C9SHQ5"/>
<dbReference type="Pfam" id="PF00072">
    <property type="entry name" value="Response_reg"/>
    <property type="match status" value="1"/>
</dbReference>
<dbReference type="Pfam" id="PF00672">
    <property type="entry name" value="HAMP"/>
    <property type="match status" value="2"/>
</dbReference>
<dbReference type="InterPro" id="IPR004358">
    <property type="entry name" value="Sig_transdc_His_kin-like_C"/>
</dbReference>
<dbReference type="Gene3D" id="3.30.565.10">
    <property type="entry name" value="Histidine kinase-like ATPase, C-terminal domain"/>
    <property type="match status" value="1"/>
</dbReference>
<feature type="compositionally biased region" description="Basic and acidic residues" evidence="11">
    <location>
        <begin position="1031"/>
        <end position="1050"/>
    </location>
</feature>
<dbReference type="FunFam" id="3.40.50.2300:FF:000207">
    <property type="entry name" value="Two-component osmosensing histidine kinase"/>
    <property type="match status" value="1"/>
</dbReference>
<evidence type="ECO:0000256" key="6">
    <source>
        <dbReference type="ARBA" id="ARBA00022741"/>
    </source>
</evidence>
<dbReference type="InterPro" id="IPR001789">
    <property type="entry name" value="Sig_transdc_resp-reg_receiver"/>
</dbReference>
<comment type="catalytic activity">
    <reaction evidence="1">
        <text>ATP + protein L-histidine = ADP + protein N-phospho-L-histidine.</text>
        <dbReference type="EC" id="2.7.13.3"/>
    </reaction>
</comment>
<dbReference type="SUPFAM" id="SSF58104">
    <property type="entry name" value="Methyl-accepting chemotaxis protein (MCP) signaling domain"/>
    <property type="match status" value="1"/>
</dbReference>
<sequence length="1100" mass="121132">MVDDSALAAAAAIVQSFAADGSTPMSLPFRKDTTRIELPGRDTPAKRSLELELAKLAQRIDKLENRAHSAPTAFPETPNEVNDSLFGDDPTGTFPSLGGRVVSRPPLQREGTQADSGSAGSPLTDEALESLQEKVLDQEKGISSAREEITSVSAQLLEQKELQEQAFSRIEQDRVARLERELWKHQKANEAFQKALREIGEIVTAVARGDLSKKVRMNSVEMDPEITTFKRTINTMMDQLQVFSSEVSRVAREVGTEGLLGGQARIEGVDGTWKELTDNGVKGMWNELTVNVNAMANNLTTQVRDIIEVTTAVAKGDLTQKVQADCRGEIFELKSTINSMVDQLQQFAREVTKIAREVGTEGRLGGQATVHDVEGTWKDLTENVNGMAMNLTTQVREIARITTAVAKGDLTKKIGVPAQGEILDLKNTINTMVDRLGTFAFEVSKVAREVGTDGTLGGQAQVNNVEGKWKDLTENVNTMASNLTLQTTQVRAFSDITNLATDGDFTKLVEVEASGEMDELKRKINQMVSNLRDSIQRNTQAREAAELANKTKSEFLANMSHEIRTPMNGIIGMTQLTLDTDLTQYQREMLNIVNSLANSLLTIIDDILDLSKIEARRMVIEEIPYTLRGTVFNALKTLAIILNLVGNAIKFTEHGEVSLTIKKADELKFPCGPNQYAIEFVVTDTGIGIAADKLDLIFDTFQQADGSMTRKFGGTGLGLSISKRLVKLMGGDLWVKSNHGKGSAFHFTCKVRLCDVGFESIEKQIKPYKGHQVLFVDKTQTAYGMEIRDMLGAIGLIPVVVDSEKSPSLDRVRGMAAASMPYDVIIVDSIDTARRLRSVDDFKYLPIVLLAPIVNVRMKACLDLGITSYMTTPCKAVDLGNGMIPALENRATPSLADNTKSFEILLAEDNRVNQRLAVKILEKYHHVVTVVGNGHEAVEAIKRKRFDVILMDVQMPIMGGFEATGKIRDYEREAGSHRTPIIALTAHAMMGDREKCIQAQMDEYLSKPLQQNHLIQTILKCATLGGQLLEKNRERDQPHKKEDADKKTDDSGSSLRPSLETRAFTSRDPLVGQGLDSPALVTADQEDPISRFHSMRSHST</sequence>
<dbReference type="InterPro" id="IPR003594">
    <property type="entry name" value="HATPase_dom"/>
</dbReference>
<name>C9SHQ5_VERA1</name>
<dbReference type="InterPro" id="IPR036890">
    <property type="entry name" value="HATPase_C_sf"/>
</dbReference>
<dbReference type="Proteomes" id="UP000008698">
    <property type="component" value="Unassembled WGS sequence"/>
</dbReference>
<evidence type="ECO:0000256" key="9">
    <source>
        <dbReference type="ARBA" id="ARBA00023012"/>
    </source>
</evidence>
<feature type="domain" description="HAMP" evidence="14">
    <location>
        <begin position="297"/>
        <end position="349"/>
    </location>
</feature>
<dbReference type="InterPro" id="IPR011006">
    <property type="entry name" value="CheY-like_superfamily"/>
</dbReference>
<feature type="region of interest" description="Disordered" evidence="11">
    <location>
        <begin position="67"/>
        <end position="123"/>
    </location>
</feature>
<evidence type="ECO:0000313" key="15">
    <source>
        <dbReference type="EMBL" id="EEY18478.1"/>
    </source>
</evidence>
<dbReference type="FunFam" id="1.10.287.130:FF:000002">
    <property type="entry name" value="Two-component osmosensing histidine kinase"/>
    <property type="match status" value="1"/>
</dbReference>
<feature type="region of interest" description="Disordered" evidence="11">
    <location>
        <begin position="1031"/>
        <end position="1100"/>
    </location>
</feature>
<feature type="domain" description="Histidine kinase" evidence="12">
    <location>
        <begin position="558"/>
        <end position="753"/>
    </location>
</feature>
<dbReference type="PROSITE" id="PS50109">
    <property type="entry name" value="HIS_KIN"/>
    <property type="match status" value="1"/>
</dbReference>
<evidence type="ECO:0000256" key="8">
    <source>
        <dbReference type="ARBA" id="ARBA00022840"/>
    </source>
</evidence>
<evidence type="ECO:0000256" key="4">
    <source>
        <dbReference type="ARBA" id="ARBA00022679"/>
    </source>
</evidence>
<evidence type="ECO:0000256" key="5">
    <source>
        <dbReference type="ARBA" id="ARBA00022737"/>
    </source>
</evidence>
<feature type="modified residue" description="4-aspartylphosphate" evidence="10">
    <location>
        <position position="952"/>
    </location>
</feature>
<dbReference type="SUPFAM" id="SSF55874">
    <property type="entry name" value="ATPase domain of HSP90 chaperone/DNA topoisomerase II/histidine kinase"/>
    <property type="match status" value="1"/>
</dbReference>
<dbReference type="CDD" id="cd17546">
    <property type="entry name" value="REC_hyHK_CKI1_RcsC-like"/>
    <property type="match status" value="1"/>
</dbReference>
<evidence type="ECO:0000259" key="14">
    <source>
        <dbReference type="PROSITE" id="PS50885"/>
    </source>
</evidence>
<keyword evidence="3 10" id="KW-0597">Phosphoprotein</keyword>
<dbReference type="Pfam" id="PF18947">
    <property type="entry name" value="HAMP_2"/>
    <property type="match status" value="1"/>
</dbReference>
<keyword evidence="9" id="KW-0902">Two-component regulatory system</keyword>
<evidence type="ECO:0000313" key="16">
    <source>
        <dbReference type="Proteomes" id="UP000008698"/>
    </source>
</evidence>
<dbReference type="PROSITE" id="PS50110">
    <property type="entry name" value="RESPONSE_REGULATORY"/>
    <property type="match status" value="1"/>
</dbReference>
<dbReference type="Gene3D" id="3.40.50.2300">
    <property type="match status" value="1"/>
</dbReference>
<dbReference type="KEGG" id="val:VDBG_04587"/>
<dbReference type="AlphaFoldDB" id="C9SHQ5"/>
<dbReference type="CDD" id="cd00082">
    <property type="entry name" value="HisKA"/>
    <property type="match status" value="1"/>
</dbReference>
<dbReference type="PROSITE" id="PS50885">
    <property type="entry name" value="HAMP"/>
    <property type="match status" value="4"/>
</dbReference>
<feature type="compositionally biased region" description="Polar residues" evidence="11">
    <location>
        <begin position="110"/>
        <end position="121"/>
    </location>
</feature>
<keyword evidence="4" id="KW-0808">Transferase</keyword>
<dbReference type="OMA" id="CLAAQMD"/>
<evidence type="ECO:0000259" key="12">
    <source>
        <dbReference type="PROSITE" id="PS50109"/>
    </source>
</evidence>
<dbReference type="GO" id="GO:0000155">
    <property type="term" value="F:phosphorelay sensor kinase activity"/>
    <property type="evidence" value="ECO:0007669"/>
    <property type="project" value="InterPro"/>
</dbReference>
<dbReference type="PANTHER" id="PTHR45339:SF1">
    <property type="entry name" value="HYBRID SIGNAL TRANSDUCTION HISTIDINE KINASE J"/>
    <property type="match status" value="1"/>
</dbReference>
<keyword evidence="8" id="KW-0067">ATP-binding</keyword>
<dbReference type="SUPFAM" id="SSF52172">
    <property type="entry name" value="CheY-like"/>
    <property type="match status" value="2"/>
</dbReference>
<dbReference type="CDD" id="cd16922">
    <property type="entry name" value="HATPase_EvgS-ArcB-TorS-like"/>
    <property type="match status" value="1"/>
</dbReference>
<gene>
    <name evidence="15" type="ORF">VDBG_04587</name>
</gene>
<evidence type="ECO:0000256" key="11">
    <source>
        <dbReference type="SAM" id="MobiDB-lite"/>
    </source>
</evidence>
<dbReference type="SMART" id="SM00387">
    <property type="entry name" value="HATPase_c"/>
    <property type="match status" value="1"/>
</dbReference>
<dbReference type="OrthoDB" id="10266508at2759"/>
<proteinExistence type="predicted"/>
<dbReference type="Gene3D" id="1.10.287.130">
    <property type="match status" value="1"/>
</dbReference>
<dbReference type="PANTHER" id="PTHR45339">
    <property type="entry name" value="HYBRID SIGNAL TRANSDUCTION HISTIDINE KINASE J"/>
    <property type="match status" value="1"/>
</dbReference>
<protein>
    <recommendedName>
        <fullName evidence="2">histidine kinase</fullName>
        <ecNumber evidence="2">2.7.13.3</ecNumber>
    </recommendedName>
</protein>
<reference evidence="16" key="1">
    <citation type="journal article" date="2011" name="PLoS Pathog.">
        <title>Comparative genomics yields insights into niche adaptation of plant vascular wilt pathogens.</title>
        <authorList>
            <person name="Klosterman S.J."/>
            <person name="Subbarao K.V."/>
            <person name="Kang S."/>
            <person name="Veronese P."/>
            <person name="Gold S.E."/>
            <person name="Thomma B.P.H.J."/>
            <person name="Chen Z."/>
            <person name="Henrissat B."/>
            <person name="Lee Y.-H."/>
            <person name="Park J."/>
            <person name="Garcia-Pedrajas M.D."/>
            <person name="Barbara D.J."/>
            <person name="Anchieta A."/>
            <person name="de Jonge R."/>
            <person name="Santhanam P."/>
            <person name="Maruthachalam K."/>
            <person name="Atallah Z."/>
            <person name="Amyotte S.G."/>
            <person name="Paz Z."/>
            <person name="Inderbitzin P."/>
            <person name="Hayes R.J."/>
            <person name="Heiman D.I."/>
            <person name="Young S."/>
            <person name="Zeng Q."/>
            <person name="Engels R."/>
            <person name="Galagan J."/>
            <person name="Cuomo C.A."/>
            <person name="Dobinson K.F."/>
            <person name="Ma L.-J."/>
        </authorList>
    </citation>
    <scope>NUCLEOTIDE SEQUENCE [LARGE SCALE GENOMIC DNA]</scope>
    <source>
        <strain evidence="16">VaMs.102 / ATCC MYA-4576 / FGSC 10136</strain>
    </source>
</reference>
<evidence type="ECO:0000256" key="3">
    <source>
        <dbReference type="ARBA" id="ARBA00022553"/>
    </source>
</evidence>
<keyword evidence="6" id="KW-0547">Nucleotide-binding</keyword>
<dbReference type="CDD" id="cd06225">
    <property type="entry name" value="HAMP"/>
    <property type="match status" value="4"/>
</dbReference>
<dbReference type="SMART" id="SM00388">
    <property type="entry name" value="HisKA"/>
    <property type="match status" value="1"/>
</dbReference>
<dbReference type="eggNOG" id="KOG0519">
    <property type="taxonomic scope" value="Eukaryota"/>
</dbReference>
<dbReference type="EMBL" id="DS985218">
    <property type="protein sequence ID" value="EEY18478.1"/>
    <property type="molecule type" value="Genomic_DNA"/>
</dbReference>
<keyword evidence="5" id="KW-0677">Repeat</keyword>
<dbReference type="RefSeq" id="XP_003004981.1">
    <property type="nucleotide sequence ID" value="XM_003004935.1"/>
</dbReference>
<dbReference type="SUPFAM" id="SSF47384">
    <property type="entry name" value="Homodimeric domain of signal transducing histidine kinase"/>
    <property type="match status" value="1"/>
</dbReference>
<evidence type="ECO:0000256" key="2">
    <source>
        <dbReference type="ARBA" id="ARBA00012438"/>
    </source>
</evidence>
<evidence type="ECO:0000256" key="7">
    <source>
        <dbReference type="ARBA" id="ARBA00022777"/>
    </source>
</evidence>
<dbReference type="GO" id="GO:0005524">
    <property type="term" value="F:ATP binding"/>
    <property type="evidence" value="ECO:0007669"/>
    <property type="project" value="UniProtKB-KW"/>
</dbReference>
<dbReference type="InterPro" id="IPR003661">
    <property type="entry name" value="HisK_dim/P_dom"/>
</dbReference>
<dbReference type="EC" id="2.7.13.3" evidence="2"/>
<dbReference type="Gene3D" id="1.20.120.1530">
    <property type="match status" value="4"/>
</dbReference>
<dbReference type="PRINTS" id="PR00344">
    <property type="entry name" value="BCTRLSENSOR"/>
</dbReference>
<organism evidence="16">
    <name type="scientific">Verticillium alfalfae (strain VaMs.102 / ATCC MYA-4576 / FGSC 10136)</name>
    <name type="common">Verticillium wilt of alfalfa</name>
    <name type="synonym">Verticillium albo-atrum</name>
    <dbReference type="NCBI Taxonomy" id="526221"/>
    <lineage>
        <taxon>Eukaryota</taxon>
        <taxon>Fungi</taxon>
        <taxon>Dikarya</taxon>
        <taxon>Ascomycota</taxon>
        <taxon>Pezizomycotina</taxon>
        <taxon>Sordariomycetes</taxon>
        <taxon>Hypocreomycetidae</taxon>
        <taxon>Glomerellales</taxon>
        <taxon>Plectosphaerellaceae</taxon>
        <taxon>Verticillium</taxon>
    </lineage>
</organism>
<feature type="domain" description="HAMP" evidence="14">
    <location>
        <begin position="190"/>
        <end position="245"/>
    </location>
</feature>
<accession>C9SHQ5</accession>
<dbReference type="GO" id="GO:0016020">
    <property type="term" value="C:membrane"/>
    <property type="evidence" value="ECO:0007669"/>
    <property type="project" value="InterPro"/>
</dbReference>
<dbReference type="SMART" id="SM00448">
    <property type="entry name" value="REC"/>
    <property type="match status" value="1"/>
</dbReference>
<dbReference type="HOGENOM" id="CLU_000445_3_2_1"/>
<evidence type="ECO:0000256" key="1">
    <source>
        <dbReference type="ARBA" id="ARBA00000085"/>
    </source>
</evidence>